<dbReference type="Pfam" id="PF00990">
    <property type="entry name" value="GGDEF"/>
    <property type="match status" value="1"/>
</dbReference>
<dbReference type="InterPro" id="IPR013767">
    <property type="entry name" value="PAS_fold"/>
</dbReference>
<gene>
    <name evidence="4" type="ORF">AYR66_00200</name>
</gene>
<evidence type="ECO:0000259" key="2">
    <source>
        <dbReference type="PROSITE" id="PS50113"/>
    </source>
</evidence>
<dbReference type="Pfam" id="PF13185">
    <property type="entry name" value="GAF_2"/>
    <property type="match status" value="2"/>
</dbReference>
<evidence type="ECO:0000259" key="3">
    <source>
        <dbReference type="PROSITE" id="PS50887"/>
    </source>
</evidence>
<accession>A0A254T786</accession>
<evidence type="ECO:0000259" key="1">
    <source>
        <dbReference type="PROSITE" id="PS50112"/>
    </source>
</evidence>
<dbReference type="AlphaFoldDB" id="A0A254T786"/>
<feature type="domain" description="PAS" evidence="1">
    <location>
        <begin position="406"/>
        <end position="459"/>
    </location>
</feature>
<dbReference type="InterPro" id="IPR029016">
    <property type="entry name" value="GAF-like_dom_sf"/>
</dbReference>
<dbReference type="NCBIfam" id="TIGR00229">
    <property type="entry name" value="sensory_box"/>
    <property type="match status" value="2"/>
</dbReference>
<reference evidence="4 5" key="1">
    <citation type="submission" date="2016-02" db="EMBL/GenBank/DDBJ databases">
        <authorList>
            <person name="Wen L."/>
            <person name="He K."/>
            <person name="Yang H."/>
        </authorList>
    </citation>
    <scope>NUCLEOTIDE SEQUENCE [LARGE SCALE GENOMIC DNA]</scope>
    <source>
        <strain evidence="4 5">TSA40</strain>
    </source>
</reference>
<dbReference type="InterPro" id="IPR052163">
    <property type="entry name" value="DGC-Regulatory_Protein"/>
</dbReference>
<dbReference type="InterPro" id="IPR043128">
    <property type="entry name" value="Rev_trsase/Diguanyl_cyclase"/>
</dbReference>
<dbReference type="SUPFAM" id="SSF55073">
    <property type="entry name" value="Nucleotide cyclase"/>
    <property type="match status" value="1"/>
</dbReference>
<keyword evidence="5" id="KW-1185">Reference proteome</keyword>
<dbReference type="InterPro" id="IPR000700">
    <property type="entry name" value="PAS-assoc_C"/>
</dbReference>
<proteinExistence type="predicted"/>
<dbReference type="SMART" id="SM00267">
    <property type="entry name" value="GGDEF"/>
    <property type="match status" value="1"/>
</dbReference>
<dbReference type="SMART" id="SM00065">
    <property type="entry name" value="GAF"/>
    <property type="match status" value="2"/>
</dbReference>
<protein>
    <recommendedName>
        <fullName evidence="6">Diguanylate cyclase</fullName>
    </recommendedName>
</protein>
<dbReference type="Pfam" id="PF13426">
    <property type="entry name" value="PAS_9"/>
    <property type="match status" value="1"/>
</dbReference>
<dbReference type="FunFam" id="3.30.70.270:FF:000001">
    <property type="entry name" value="Diguanylate cyclase domain protein"/>
    <property type="match status" value="1"/>
</dbReference>
<dbReference type="PROSITE" id="PS50113">
    <property type="entry name" value="PAC"/>
    <property type="match status" value="2"/>
</dbReference>
<evidence type="ECO:0000313" key="5">
    <source>
        <dbReference type="Proteomes" id="UP000197535"/>
    </source>
</evidence>
<organism evidence="4 5">
    <name type="scientific">Noviherbaspirillum denitrificans</name>
    <dbReference type="NCBI Taxonomy" id="1968433"/>
    <lineage>
        <taxon>Bacteria</taxon>
        <taxon>Pseudomonadati</taxon>
        <taxon>Pseudomonadota</taxon>
        <taxon>Betaproteobacteria</taxon>
        <taxon>Burkholderiales</taxon>
        <taxon>Oxalobacteraceae</taxon>
        <taxon>Noviherbaspirillum</taxon>
    </lineage>
</organism>
<dbReference type="PANTHER" id="PTHR46663:SF3">
    <property type="entry name" value="SLL0267 PROTEIN"/>
    <property type="match status" value="1"/>
</dbReference>
<dbReference type="SUPFAM" id="SSF55785">
    <property type="entry name" value="PYP-like sensor domain (PAS domain)"/>
    <property type="match status" value="3"/>
</dbReference>
<dbReference type="Gene3D" id="3.30.70.270">
    <property type="match status" value="1"/>
</dbReference>
<dbReference type="PROSITE" id="PS50112">
    <property type="entry name" value="PAS"/>
    <property type="match status" value="2"/>
</dbReference>
<feature type="domain" description="PAC" evidence="2">
    <location>
        <begin position="355"/>
        <end position="405"/>
    </location>
</feature>
<dbReference type="Gene3D" id="3.30.450.20">
    <property type="entry name" value="PAS domain"/>
    <property type="match status" value="3"/>
</dbReference>
<dbReference type="Gene3D" id="3.30.450.40">
    <property type="match status" value="2"/>
</dbReference>
<dbReference type="InterPro" id="IPR003018">
    <property type="entry name" value="GAF"/>
</dbReference>
<dbReference type="InterPro" id="IPR001610">
    <property type="entry name" value="PAC"/>
</dbReference>
<dbReference type="CDD" id="cd00130">
    <property type="entry name" value="PAS"/>
    <property type="match status" value="2"/>
</dbReference>
<dbReference type="InterPro" id="IPR000014">
    <property type="entry name" value="PAS"/>
</dbReference>
<dbReference type="SUPFAM" id="SSF55781">
    <property type="entry name" value="GAF domain-like"/>
    <property type="match status" value="2"/>
</dbReference>
<dbReference type="SMART" id="SM00086">
    <property type="entry name" value="PAC"/>
    <property type="match status" value="3"/>
</dbReference>
<dbReference type="InterPro" id="IPR035965">
    <property type="entry name" value="PAS-like_dom_sf"/>
</dbReference>
<dbReference type="Pfam" id="PF00989">
    <property type="entry name" value="PAS"/>
    <property type="match status" value="1"/>
</dbReference>
<dbReference type="PANTHER" id="PTHR46663">
    <property type="entry name" value="DIGUANYLATE CYCLASE DGCT-RELATED"/>
    <property type="match status" value="1"/>
</dbReference>
<sequence>MLDTSKTWRSSSLPAIIHELDLPLFRARLHDALKGNGDDACTTYHAELRLKDIARGWRWVCISGRIMERDTAGRALRMVGTFSDIDERKKAESRIARLRDLYAALSQTNQAIVRIADRNTLFSEICRIAVEHGRFELAWIGLVDQEKACIVPCAAHGIANSSLVATGIPLDAATPQQHAVIASAVREGRPDICNDLQMMPVTCSNTSRIAVSGSIASFPFAQEGKTIGTLSLYAPIPHFFDGQLIELLTEMSRDISFAIDNYAREAQRSAMESALVDSEQFKSAILTAALDCIVSTDEHGTIVSFNHAAEQTFRRKSAEVLGKNLADIITPPEWREQHRQGIEHFLAGESFLLNRRIELTAMRADGSTFPVELAVVPLCIRGERMFTAFIRDISDVKRSQTILKESAIRYRQLVELSPEATFVCQNGHITLFNQAGSRLLGVRDPEELLGRSVFDFVHPACHALFQERSQLRPHEVQPTPFIEQVWMRQDGTAVDVEIGATNLIYNDMPSMQIVVRDITERKRTEALQLGQNRILNMVATGVALQEILTAIARFVESQSRDALCSIVQLAGDGHTLQGEIAPSLPLSCRARTGPPSEPIRAAARRGEPVIVKDISSDPLWEHARDVALEHGLRACMSWPIHGKHKKVLGTFALFFRRSKEPSVKDRQLCEICANLAGIAIESRASEEKIRYLAHYDGLTSLPNRFLFKEYLDLALRSARRHGKKFAVLFLDLDKFKEINDTMGHDAGDIVLCEIATRLRNCLRHTDKIARMGGDEFYVLIEELGDGRYAADVAQKLLEAASLPVLIGSKECRLSVSIGIAIYPDDGNDGPTLLKNADKAMYKAKDLGKNGFQAFSKLKFNDAGKLHQSSLQSIRHALLS</sequence>
<dbReference type="InterPro" id="IPR029787">
    <property type="entry name" value="Nucleotide_cyclase"/>
</dbReference>
<dbReference type="GO" id="GO:0003824">
    <property type="term" value="F:catalytic activity"/>
    <property type="evidence" value="ECO:0007669"/>
    <property type="project" value="UniProtKB-ARBA"/>
</dbReference>
<dbReference type="InterPro" id="IPR000160">
    <property type="entry name" value="GGDEF_dom"/>
</dbReference>
<dbReference type="NCBIfam" id="TIGR00254">
    <property type="entry name" value="GGDEF"/>
    <property type="match status" value="1"/>
</dbReference>
<evidence type="ECO:0000313" key="4">
    <source>
        <dbReference type="EMBL" id="OWW18516.1"/>
    </source>
</evidence>
<dbReference type="Proteomes" id="UP000197535">
    <property type="component" value="Unassembled WGS sequence"/>
</dbReference>
<feature type="domain" description="PAC" evidence="2">
    <location>
        <begin position="44"/>
        <end position="97"/>
    </location>
</feature>
<comment type="caution">
    <text evidence="4">The sequence shown here is derived from an EMBL/GenBank/DDBJ whole genome shotgun (WGS) entry which is preliminary data.</text>
</comment>
<dbReference type="CDD" id="cd01949">
    <property type="entry name" value="GGDEF"/>
    <property type="match status" value="1"/>
</dbReference>
<dbReference type="SMART" id="SM00091">
    <property type="entry name" value="PAS"/>
    <property type="match status" value="2"/>
</dbReference>
<name>A0A254T786_9BURK</name>
<dbReference type="PROSITE" id="PS50887">
    <property type="entry name" value="GGDEF"/>
    <property type="match status" value="1"/>
</dbReference>
<feature type="domain" description="GGDEF" evidence="3">
    <location>
        <begin position="723"/>
        <end position="856"/>
    </location>
</feature>
<feature type="domain" description="PAS" evidence="1">
    <location>
        <begin position="278"/>
        <end position="349"/>
    </location>
</feature>
<evidence type="ECO:0008006" key="6">
    <source>
        <dbReference type="Google" id="ProtNLM"/>
    </source>
</evidence>
<dbReference type="EMBL" id="LSTO01000004">
    <property type="protein sequence ID" value="OWW18516.1"/>
    <property type="molecule type" value="Genomic_DNA"/>
</dbReference>